<dbReference type="GeneID" id="107406899"/>
<organism evidence="8 9">
    <name type="scientific">Ziziphus jujuba</name>
    <name type="common">Chinese jujube</name>
    <name type="synonym">Ziziphus sativa</name>
    <dbReference type="NCBI Taxonomy" id="326968"/>
    <lineage>
        <taxon>Eukaryota</taxon>
        <taxon>Viridiplantae</taxon>
        <taxon>Streptophyta</taxon>
        <taxon>Embryophyta</taxon>
        <taxon>Tracheophyta</taxon>
        <taxon>Spermatophyta</taxon>
        <taxon>Magnoliopsida</taxon>
        <taxon>eudicotyledons</taxon>
        <taxon>Gunneridae</taxon>
        <taxon>Pentapetalae</taxon>
        <taxon>rosids</taxon>
        <taxon>fabids</taxon>
        <taxon>Rosales</taxon>
        <taxon>Rhamnaceae</taxon>
        <taxon>Paliureae</taxon>
        <taxon>Ziziphus</taxon>
    </lineage>
</organism>
<dbReference type="Pfam" id="PF06241">
    <property type="entry name" value="Castor_Poll_mid"/>
    <property type="match status" value="1"/>
</dbReference>
<dbReference type="InterPro" id="IPR044849">
    <property type="entry name" value="CASTOR/POLLUX/SYM8-like"/>
</dbReference>
<feature type="transmembrane region" description="Helical" evidence="6">
    <location>
        <begin position="250"/>
        <end position="268"/>
    </location>
</feature>
<proteinExistence type="inferred from homology"/>
<dbReference type="AlphaFoldDB" id="A0A6P3YZH5"/>
<dbReference type="PROSITE" id="PS51201">
    <property type="entry name" value="RCK_N"/>
    <property type="match status" value="1"/>
</dbReference>
<dbReference type="Gene3D" id="3.40.50.720">
    <property type="entry name" value="NAD(P)-binding Rossmann-like Domain"/>
    <property type="match status" value="1"/>
</dbReference>
<evidence type="ECO:0000256" key="6">
    <source>
        <dbReference type="SAM" id="Phobius"/>
    </source>
</evidence>
<dbReference type="FunCoup" id="A0A6P3YZH5">
    <property type="interactions" value="506"/>
</dbReference>
<accession>A0A6P3YZH5</accession>
<gene>
    <name evidence="9" type="primary">LOC107406899</name>
</gene>
<keyword evidence="3 6" id="KW-0812">Transmembrane</keyword>
<dbReference type="SUPFAM" id="SSF81324">
    <property type="entry name" value="Voltage-gated potassium channels"/>
    <property type="match status" value="1"/>
</dbReference>
<dbReference type="Proteomes" id="UP001652623">
    <property type="component" value="Chromosome 3"/>
</dbReference>
<feature type="transmembrane region" description="Helical" evidence="6">
    <location>
        <begin position="191"/>
        <end position="214"/>
    </location>
</feature>
<dbReference type="PANTHER" id="PTHR31563:SF13">
    <property type="entry name" value="ION CHANNEL POLLUX-LIKE 1-RELATED"/>
    <property type="match status" value="1"/>
</dbReference>
<name>A0A6P3YZH5_ZIZJJ</name>
<feature type="domain" description="RCK N-terminal" evidence="7">
    <location>
        <begin position="292"/>
        <end position="441"/>
    </location>
</feature>
<reference evidence="9" key="1">
    <citation type="submission" date="2025-08" db="UniProtKB">
        <authorList>
            <consortium name="RefSeq"/>
        </authorList>
    </citation>
    <scope>IDENTIFICATION</scope>
    <source>
        <tissue evidence="9">Seedling</tissue>
    </source>
</reference>
<protein>
    <submittedName>
        <fullName evidence="9">Ion channel POLLUX-like 2 isoform X1</fullName>
    </submittedName>
</protein>
<dbReference type="InParanoid" id="A0A6P3YZH5"/>
<evidence type="ECO:0000313" key="9">
    <source>
        <dbReference type="RefSeq" id="XP_015869605.3"/>
    </source>
</evidence>
<evidence type="ECO:0000256" key="1">
    <source>
        <dbReference type="ARBA" id="ARBA00004141"/>
    </source>
</evidence>
<keyword evidence="5 6" id="KW-0472">Membrane</keyword>
<keyword evidence="4 6" id="KW-1133">Transmembrane helix</keyword>
<dbReference type="SUPFAM" id="SSF116726">
    <property type="entry name" value="TrkA C-terminal domain-like"/>
    <property type="match status" value="1"/>
</dbReference>
<comment type="subcellular location">
    <subcellularLocation>
        <location evidence="1">Membrane</location>
        <topology evidence="1">Multi-pass membrane protein</topology>
    </subcellularLocation>
</comment>
<evidence type="ECO:0000256" key="5">
    <source>
        <dbReference type="ARBA" id="ARBA00023136"/>
    </source>
</evidence>
<dbReference type="InterPro" id="IPR036721">
    <property type="entry name" value="RCK_C_sf"/>
</dbReference>
<sequence>MLLSQFQSSQPWIFPPPRFHALKPLSSSKRYRQSMPCQFWCVKSSASSMRKSITESTGKSEVRSQRRGNGLVSTMNINAADSLTARFFKIDQGSSPQGHQSQIMMASMLSYLLLRLTKLNIISSFTKMIQEVLPCVVQSFGASSLPFASISNSLNKSTPLKLDVSLPSFQDIRWSFARLLYLFNIQLERNVATFLVVLLAACFSFVVIGGFLFFKFRNDTQSLEDCLWEAWACLCSSSTHLKQRTRVERVIGFVLAIWGILFYSRLLSTMTEQFRNNMQKLREGAQMQVLESDHIIICGVNSHLPFILKQLNKYHEFAVRLGTATARRQRILLMSDLPRKQIDKIAENIAKDLNHIDILTKSCSLNLTKSYERAASSKARSIIILPTKGDRYEVDTDAFLSVLALQPISEMESVPTIVEVSSPNTCDLLKSISGLKVQPVENVASKLFVQCSRQKGLVKIYRHLLNYRKNVFNLCNFPNLAGMKYRQFRRGFQEAVVCGIYRNGKIYFHPSDEEILQQNDKVLFIAPIHKRKKPQIPYSNKISDSFQNFEVLERNGETPSHALELKKTRLENIVQRPIKSGSKASDWTLGPKEFILLLGWRPDIVEMIEEYDNYLGPGSVVEILSDAPLDDRNRATKVAGRGKPKNIQVSHKIGNPMNYDTLKETIMNIQNSLNEEDIPLSVVVISDREWLLGDPSRADKHAAYSLLLAENICDKLGVKVQNLVAEIIDSKLGKQITRIKPSLTYIAAEEVMSLVTAQVAENSELNEVWKDILDAEGDEIYVKDISLYMKEGETPSFAELSERAYLRQEVAIGYVKNNKKVINPVPKSEPLSLELTDSLIVISELEVEQPILMMNVA</sequence>
<dbReference type="GO" id="GO:0016020">
    <property type="term" value="C:membrane"/>
    <property type="evidence" value="ECO:0007669"/>
    <property type="project" value="UniProtKB-SubCell"/>
</dbReference>
<evidence type="ECO:0000256" key="3">
    <source>
        <dbReference type="ARBA" id="ARBA00022692"/>
    </source>
</evidence>
<dbReference type="InterPro" id="IPR003148">
    <property type="entry name" value="RCK_N"/>
</dbReference>
<dbReference type="InterPro" id="IPR010420">
    <property type="entry name" value="CASTOR/POLLUX/SYM8_dom"/>
</dbReference>
<comment type="similarity">
    <text evidence="2">Belongs to the castor/pollux (TC 1.A.1.23) family.</text>
</comment>
<evidence type="ECO:0000256" key="4">
    <source>
        <dbReference type="ARBA" id="ARBA00022989"/>
    </source>
</evidence>
<evidence type="ECO:0000259" key="7">
    <source>
        <dbReference type="PROSITE" id="PS51201"/>
    </source>
</evidence>
<evidence type="ECO:0000313" key="8">
    <source>
        <dbReference type="Proteomes" id="UP001652623"/>
    </source>
</evidence>
<dbReference type="PANTHER" id="PTHR31563">
    <property type="entry name" value="ION CHANNEL POLLUX-RELATED"/>
    <property type="match status" value="1"/>
</dbReference>
<dbReference type="KEGG" id="zju:107406899"/>
<keyword evidence="8" id="KW-1185">Reference proteome</keyword>
<dbReference type="RefSeq" id="XP_015869605.3">
    <property type="nucleotide sequence ID" value="XM_016014119.4"/>
</dbReference>
<dbReference type="GO" id="GO:0006813">
    <property type="term" value="P:potassium ion transport"/>
    <property type="evidence" value="ECO:0007669"/>
    <property type="project" value="InterPro"/>
</dbReference>
<evidence type="ECO:0000256" key="2">
    <source>
        <dbReference type="ARBA" id="ARBA00008577"/>
    </source>
</evidence>